<keyword evidence="2" id="KW-1003">Cell membrane</keyword>
<dbReference type="GO" id="GO:0008961">
    <property type="term" value="F:phosphatidylglycerol-prolipoprotein diacylglyceryl transferase activity"/>
    <property type="evidence" value="ECO:0007669"/>
    <property type="project" value="InterPro"/>
</dbReference>
<evidence type="ECO:0000256" key="5">
    <source>
        <dbReference type="ARBA" id="ARBA00022989"/>
    </source>
</evidence>
<proteinExistence type="inferred from homology"/>
<comment type="similarity">
    <text evidence="1">Belongs to the Lgt family.</text>
</comment>
<evidence type="ECO:0000313" key="10">
    <source>
        <dbReference type="Proteomes" id="UP000035721"/>
    </source>
</evidence>
<dbReference type="PANTHER" id="PTHR30589:SF0">
    <property type="entry name" value="PHOSPHATIDYLGLYCEROL--PROLIPOPROTEIN DIACYLGLYCERYL TRANSFERASE"/>
    <property type="match status" value="1"/>
</dbReference>
<keyword evidence="5 8" id="KW-1133">Transmembrane helix</keyword>
<evidence type="ECO:0000313" key="9">
    <source>
        <dbReference type="EMBL" id="CCH77254.1"/>
    </source>
</evidence>
<evidence type="ECO:0000256" key="1">
    <source>
        <dbReference type="ARBA" id="ARBA00007150"/>
    </source>
</evidence>
<dbReference type="Pfam" id="PF01790">
    <property type="entry name" value="LGT"/>
    <property type="match status" value="1"/>
</dbReference>
<dbReference type="PROSITE" id="PS01311">
    <property type="entry name" value="LGT"/>
    <property type="match status" value="1"/>
</dbReference>
<feature type="transmembrane region" description="Helical" evidence="8">
    <location>
        <begin position="159"/>
        <end position="179"/>
    </location>
</feature>
<evidence type="ECO:0000256" key="2">
    <source>
        <dbReference type="ARBA" id="ARBA00022475"/>
    </source>
</evidence>
<organism evidence="9 10">
    <name type="scientific">Nostocoides japonicum T1-X7</name>
    <dbReference type="NCBI Taxonomy" id="1194083"/>
    <lineage>
        <taxon>Bacteria</taxon>
        <taxon>Bacillati</taxon>
        <taxon>Actinomycetota</taxon>
        <taxon>Actinomycetes</taxon>
        <taxon>Micrococcales</taxon>
        <taxon>Intrasporangiaceae</taxon>
        <taxon>Nostocoides</taxon>
    </lineage>
</organism>
<reference evidence="9 10" key="1">
    <citation type="journal article" date="2013" name="ISME J.">
        <title>A metabolic model for members of the genus Tetrasphaera involved in enhanced biological phosphorus removal.</title>
        <authorList>
            <person name="Kristiansen R."/>
            <person name="Nguyen H.T.T."/>
            <person name="Saunders A.M."/>
            <person name="Nielsen J.L."/>
            <person name="Wimmer R."/>
            <person name="Le V.Q."/>
            <person name="McIlroy S.J."/>
            <person name="Petrovski S."/>
            <person name="Seviour R.J."/>
            <person name="Calteau A."/>
            <person name="Nielsen K.L."/>
            <person name="Nielsen P.H."/>
        </authorList>
    </citation>
    <scope>NUCLEOTIDE SEQUENCE [LARGE SCALE GENOMIC DNA]</scope>
    <source>
        <strain evidence="9 10">T1-X7</strain>
    </source>
</reference>
<keyword evidence="10" id="KW-1185">Reference proteome</keyword>
<evidence type="ECO:0000256" key="3">
    <source>
        <dbReference type="ARBA" id="ARBA00022679"/>
    </source>
</evidence>
<evidence type="ECO:0000256" key="4">
    <source>
        <dbReference type="ARBA" id="ARBA00022692"/>
    </source>
</evidence>
<evidence type="ECO:0000256" key="6">
    <source>
        <dbReference type="ARBA" id="ARBA00023136"/>
    </source>
</evidence>
<keyword evidence="6 8" id="KW-0472">Membrane</keyword>
<feature type="transmembrane region" description="Helical" evidence="8">
    <location>
        <begin position="38"/>
        <end position="58"/>
    </location>
</feature>
<feature type="transmembrane region" description="Helical" evidence="8">
    <location>
        <begin position="135"/>
        <end position="153"/>
    </location>
</feature>
<dbReference type="STRING" id="1194083.BN12_1780001"/>
<keyword evidence="9" id="KW-0449">Lipoprotein</keyword>
<dbReference type="AlphaFoldDB" id="A0A077LZ56"/>
<feature type="compositionally biased region" description="Polar residues" evidence="7">
    <location>
        <begin position="226"/>
        <end position="244"/>
    </location>
</feature>
<name>A0A077LZ56_9MICO</name>
<feature type="transmembrane region" description="Helical" evidence="8">
    <location>
        <begin position="191"/>
        <end position="212"/>
    </location>
</feature>
<sequence>MAVFAVPFGIVGGRLYHLITTPQPYFGEGGHPLDALKIWHGGLGIWGAIALGALGAWLGCRRFHVPFRVYADAATPGVIFAHALGRWGNWFNNELYGRATDAPWGLTIHQWDESQGRAVVDASGKPVVIGTFQPTFLYESVFLVLLGLLLLRLDKVRDFAPGQIFALYVIGYPCGRVVMEFMRSDEANHILGLRVNVWTCLLVFLLGIWLYLSAGRAASARGQVDPASSSGRVDTSPAPSSGPSDTADPGPGSSTSP</sequence>
<keyword evidence="9" id="KW-0328">Glycosyltransferase</keyword>
<dbReference type="Proteomes" id="UP000035721">
    <property type="component" value="Unassembled WGS sequence"/>
</dbReference>
<evidence type="ECO:0000256" key="7">
    <source>
        <dbReference type="SAM" id="MobiDB-lite"/>
    </source>
</evidence>
<protein>
    <submittedName>
        <fullName evidence="9">Prolipoprotein diacylglyceryl transferase</fullName>
        <ecNumber evidence="9">2.4.99.-</ecNumber>
    </submittedName>
</protein>
<accession>A0A077LZ56</accession>
<dbReference type="EC" id="2.4.99.-" evidence="9"/>
<keyword evidence="3 9" id="KW-0808">Transferase</keyword>
<feature type="region of interest" description="Disordered" evidence="7">
    <location>
        <begin position="222"/>
        <end position="257"/>
    </location>
</feature>
<keyword evidence="4 8" id="KW-0812">Transmembrane</keyword>
<gene>
    <name evidence="9" type="ORF">BN12_1780001</name>
</gene>
<comment type="caution">
    <text evidence="9">The sequence shown here is derived from an EMBL/GenBank/DDBJ whole genome shotgun (WGS) entry which is preliminary data.</text>
</comment>
<dbReference type="PANTHER" id="PTHR30589">
    <property type="entry name" value="PROLIPOPROTEIN DIACYLGLYCERYL TRANSFERASE"/>
    <property type="match status" value="1"/>
</dbReference>
<dbReference type="GO" id="GO:0042158">
    <property type="term" value="P:lipoprotein biosynthetic process"/>
    <property type="evidence" value="ECO:0007669"/>
    <property type="project" value="InterPro"/>
</dbReference>
<dbReference type="InterPro" id="IPR001640">
    <property type="entry name" value="Lgt"/>
</dbReference>
<dbReference type="EMBL" id="CAJB01000088">
    <property type="protein sequence ID" value="CCH77254.1"/>
    <property type="molecule type" value="Genomic_DNA"/>
</dbReference>
<evidence type="ECO:0000256" key="8">
    <source>
        <dbReference type="SAM" id="Phobius"/>
    </source>
</evidence>
<dbReference type="GO" id="GO:0005886">
    <property type="term" value="C:plasma membrane"/>
    <property type="evidence" value="ECO:0007669"/>
    <property type="project" value="InterPro"/>
</dbReference>